<dbReference type="Proteomes" id="UP000636960">
    <property type="component" value="Unassembled WGS sequence"/>
</dbReference>
<keyword evidence="4" id="KW-1185">Reference proteome</keyword>
<comment type="caution">
    <text evidence="3">The sequence shown here is derived from an EMBL/GenBank/DDBJ whole genome shotgun (WGS) entry which is preliminary data.</text>
</comment>
<gene>
    <name evidence="3" type="ORF">Ari01nite_46340</name>
</gene>
<dbReference type="InterPro" id="IPR043143">
    <property type="entry name" value="Mal/L-sulf/L-lact_DH-like_NADP"/>
</dbReference>
<organism evidence="3 4">
    <name type="scientific">Paractinoplanes rishiriensis</name>
    <dbReference type="NCBI Taxonomy" id="1050105"/>
    <lineage>
        <taxon>Bacteria</taxon>
        <taxon>Bacillati</taxon>
        <taxon>Actinomycetota</taxon>
        <taxon>Actinomycetes</taxon>
        <taxon>Micromonosporales</taxon>
        <taxon>Micromonosporaceae</taxon>
        <taxon>Paractinoplanes</taxon>
    </lineage>
</organism>
<dbReference type="PANTHER" id="PTHR11091">
    <property type="entry name" value="OXIDOREDUCTASE-RELATED"/>
    <property type="match status" value="1"/>
</dbReference>
<dbReference type="GO" id="GO:0016491">
    <property type="term" value="F:oxidoreductase activity"/>
    <property type="evidence" value="ECO:0007669"/>
    <property type="project" value="UniProtKB-KW"/>
</dbReference>
<evidence type="ECO:0000256" key="2">
    <source>
        <dbReference type="ARBA" id="ARBA00023002"/>
    </source>
</evidence>
<dbReference type="AlphaFoldDB" id="A0A919K0J2"/>
<dbReference type="SUPFAM" id="SSF89733">
    <property type="entry name" value="L-sulfolactate dehydrogenase-like"/>
    <property type="match status" value="1"/>
</dbReference>
<dbReference type="InterPro" id="IPR043144">
    <property type="entry name" value="Mal/L-sulf/L-lact_DH-like_ah"/>
</dbReference>
<dbReference type="InterPro" id="IPR003767">
    <property type="entry name" value="Malate/L-lactate_DH-like"/>
</dbReference>
<dbReference type="PANTHER" id="PTHR11091:SF0">
    <property type="entry name" value="MALATE DEHYDROGENASE"/>
    <property type="match status" value="1"/>
</dbReference>
<evidence type="ECO:0000313" key="4">
    <source>
        <dbReference type="Proteomes" id="UP000636960"/>
    </source>
</evidence>
<dbReference type="EMBL" id="BOMV01000055">
    <property type="protein sequence ID" value="GIE97169.1"/>
    <property type="molecule type" value="Genomic_DNA"/>
</dbReference>
<reference evidence="3" key="1">
    <citation type="submission" date="2021-01" db="EMBL/GenBank/DDBJ databases">
        <title>Whole genome shotgun sequence of Actinoplanes rishiriensis NBRC 108556.</title>
        <authorList>
            <person name="Komaki H."/>
            <person name="Tamura T."/>
        </authorList>
    </citation>
    <scope>NUCLEOTIDE SEQUENCE</scope>
    <source>
        <strain evidence="3">NBRC 108556</strain>
    </source>
</reference>
<dbReference type="Pfam" id="PF02615">
    <property type="entry name" value="Ldh_2"/>
    <property type="match status" value="1"/>
</dbReference>
<accession>A0A919K0J2</accession>
<protein>
    <submittedName>
        <fullName evidence="3">Dehydrogenase</fullName>
    </submittedName>
</protein>
<proteinExistence type="inferred from homology"/>
<sequence>MALVERDTLVAAAEGILATAGAPAAHAHAVAASLVESDLVGHDSHGVRRVQQYLEFIRDGRLDPAAEPALEHLRPGASAVDCRNGFGHLAARLAVTEARRLARENGSAVVPIRRCGHVGRLGEYVHRLAADDAIGVAFGNTDANVAPFGGRERRLGTNPFAWAAPRAGGHAPVVADFATAGIAEGKVALAAAAGESLPPGVVVGPDGRETTDPGDFYRGGALLPFGLHKGYGLSVLIEIVGGLLTGTGISSLPGYDNTFGTVVVAVDIATFVPVAEFRQQCEDFCALLGGTATAVGGRVLVPGEIEATTRAERLRDGIPLSDLTWRELCSLPGGPK</sequence>
<comment type="similarity">
    <text evidence="1">Belongs to the LDH2/MDH2 oxidoreductase family.</text>
</comment>
<name>A0A919K0J2_9ACTN</name>
<keyword evidence="2" id="KW-0560">Oxidoreductase</keyword>
<evidence type="ECO:0000313" key="3">
    <source>
        <dbReference type="EMBL" id="GIE97169.1"/>
    </source>
</evidence>
<dbReference type="RefSeq" id="WP_203783858.1">
    <property type="nucleotide sequence ID" value="NZ_BOMV01000055.1"/>
</dbReference>
<evidence type="ECO:0000256" key="1">
    <source>
        <dbReference type="ARBA" id="ARBA00006056"/>
    </source>
</evidence>
<dbReference type="Gene3D" id="1.10.1530.10">
    <property type="match status" value="1"/>
</dbReference>
<dbReference type="InterPro" id="IPR036111">
    <property type="entry name" value="Mal/L-sulfo/L-lacto_DH-like_sf"/>
</dbReference>
<dbReference type="Gene3D" id="3.30.1370.60">
    <property type="entry name" value="Hypothetical oxidoreductase yiak, domain 2"/>
    <property type="match status" value="1"/>
</dbReference>